<reference evidence="2 3" key="1">
    <citation type="journal article" date="2018" name="Front. Plant Sci.">
        <title>Red Clover (Trifolium pratense) and Zigzag Clover (T. medium) - A Picture of Genomic Similarities and Differences.</title>
        <authorList>
            <person name="Dluhosova J."/>
            <person name="Istvanek J."/>
            <person name="Nedelnik J."/>
            <person name="Repkova J."/>
        </authorList>
    </citation>
    <scope>NUCLEOTIDE SEQUENCE [LARGE SCALE GENOMIC DNA]</scope>
    <source>
        <strain evidence="3">cv. 10/8</strain>
        <tissue evidence="2">Leaf</tissue>
    </source>
</reference>
<name>A0A392UA87_9FABA</name>
<feature type="region of interest" description="Disordered" evidence="1">
    <location>
        <begin position="39"/>
        <end position="58"/>
    </location>
</feature>
<dbReference type="Proteomes" id="UP000265520">
    <property type="component" value="Unassembled WGS sequence"/>
</dbReference>
<organism evidence="2 3">
    <name type="scientific">Trifolium medium</name>
    <dbReference type="NCBI Taxonomy" id="97028"/>
    <lineage>
        <taxon>Eukaryota</taxon>
        <taxon>Viridiplantae</taxon>
        <taxon>Streptophyta</taxon>
        <taxon>Embryophyta</taxon>
        <taxon>Tracheophyta</taxon>
        <taxon>Spermatophyta</taxon>
        <taxon>Magnoliopsida</taxon>
        <taxon>eudicotyledons</taxon>
        <taxon>Gunneridae</taxon>
        <taxon>Pentapetalae</taxon>
        <taxon>rosids</taxon>
        <taxon>fabids</taxon>
        <taxon>Fabales</taxon>
        <taxon>Fabaceae</taxon>
        <taxon>Papilionoideae</taxon>
        <taxon>50 kb inversion clade</taxon>
        <taxon>NPAAA clade</taxon>
        <taxon>Hologalegina</taxon>
        <taxon>IRL clade</taxon>
        <taxon>Trifolieae</taxon>
        <taxon>Trifolium</taxon>
    </lineage>
</organism>
<dbReference type="AlphaFoldDB" id="A0A392UA87"/>
<accession>A0A392UA87</accession>
<feature type="compositionally biased region" description="Basic and acidic residues" evidence="1">
    <location>
        <begin position="39"/>
        <end position="51"/>
    </location>
</feature>
<keyword evidence="3" id="KW-1185">Reference proteome</keyword>
<feature type="non-terminal residue" evidence="2">
    <location>
        <position position="80"/>
    </location>
</feature>
<comment type="caution">
    <text evidence="2">The sequence shown here is derived from an EMBL/GenBank/DDBJ whole genome shotgun (WGS) entry which is preliminary data.</text>
</comment>
<evidence type="ECO:0000256" key="1">
    <source>
        <dbReference type="SAM" id="MobiDB-lite"/>
    </source>
</evidence>
<proteinExistence type="predicted"/>
<sequence>MAGDHTNNDSMASGTTTLQAVVIEIRRLQTQMVAIEREKAAERERAHKAAEQGEDEEIVKSQPLAQALWDTQVQEGFKTP</sequence>
<evidence type="ECO:0000313" key="2">
    <source>
        <dbReference type="EMBL" id="MCI70421.1"/>
    </source>
</evidence>
<evidence type="ECO:0000313" key="3">
    <source>
        <dbReference type="Proteomes" id="UP000265520"/>
    </source>
</evidence>
<protein>
    <submittedName>
        <fullName evidence="2">Uncharacterized protein</fullName>
    </submittedName>
</protein>
<dbReference type="EMBL" id="LXQA010775685">
    <property type="protein sequence ID" value="MCI70421.1"/>
    <property type="molecule type" value="Genomic_DNA"/>
</dbReference>